<evidence type="ECO:0000313" key="13">
    <source>
        <dbReference type="Proteomes" id="UP000002785"/>
    </source>
</evidence>
<reference evidence="12" key="1">
    <citation type="submission" date="2009-10" db="EMBL/GenBank/DDBJ databases">
        <title>The genome sequence of Streptomyces sviceus strain ATCC 29083.</title>
        <authorList>
            <consortium name="The Broad Institute Genome Sequencing Platform"/>
            <consortium name="Broad Institute Microbial Sequencing Center"/>
            <person name="Fischbach M."/>
            <person name="Godfrey P."/>
            <person name="Ward D."/>
            <person name="Young S."/>
            <person name="Zeng Q."/>
            <person name="Koehrsen M."/>
            <person name="Alvarado L."/>
            <person name="Berlin A.M."/>
            <person name="Bochicchio J."/>
            <person name="Borenstein D."/>
            <person name="Chapman S.B."/>
            <person name="Chen Z."/>
            <person name="Engels R."/>
            <person name="Freedman E."/>
            <person name="Gellesch M."/>
            <person name="Goldberg J."/>
            <person name="Griggs A."/>
            <person name="Gujja S."/>
            <person name="Heilman E.R."/>
            <person name="Heiman D.I."/>
            <person name="Hepburn T.A."/>
            <person name="Howarth C."/>
            <person name="Jen D."/>
            <person name="Larson L."/>
            <person name="Lewis B."/>
            <person name="Mehta T."/>
            <person name="Park D."/>
            <person name="Pearson M."/>
            <person name="Richards J."/>
            <person name="Roberts A."/>
            <person name="Saif S."/>
            <person name="Shea T.D."/>
            <person name="Shenoy N."/>
            <person name="Sisk P."/>
            <person name="Stolte C."/>
            <person name="Sykes S.N."/>
            <person name="Thomson T."/>
            <person name="Walk T."/>
            <person name="White J."/>
            <person name="Yandava C."/>
            <person name="Straight P."/>
            <person name="Clardy J."/>
            <person name="Hung D."/>
            <person name="Kolter R."/>
            <person name="Mekalanos J."/>
            <person name="Walker S."/>
            <person name="Walsh C.T."/>
            <person name="Wieland-Brown L.C."/>
            <person name="Haas B."/>
            <person name="Nusbaum C."/>
            <person name="Birren B."/>
        </authorList>
    </citation>
    <scope>NUCLEOTIDE SEQUENCE [LARGE SCALE GENOMIC DNA]</scope>
    <source>
        <strain evidence="12">ATCC 29083</strain>
    </source>
</reference>
<feature type="domain" description="ABC transmembrane type-2" evidence="11">
    <location>
        <begin position="65"/>
        <end position="285"/>
    </location>
</feature>
<evidence type="ECO:0000256" key="4">
    <source>
        <dbReference type="ARBA" id="ARBA00022475"/>
    </source>
</evidence>
<proteinExistence type="inferred from homology"/>
<evidence type="ECO:0000256" key="5">
    <source>
        <dbReference type="ARBA" id="ARBA00022692"/>
    </source>
</evidence>
<dbReference type="PANTHER" id="PTHR30294">
    <property type="entry name" value="MEMBRANE COMPONENT OF ABC TRANSPORTER YHHJ-RELATED"/>
    <property type="match status" value="1"/>
</dbReference>
<feature type="transmembrane region" description="Helical" evidence="9">
    <location>
        <begin position="100"/>
        <end position="120"/>
    </location>
</feature>
<feature type="transmembrane region" description="Helical" evidence="9">
    <location>
        <begin position="179"/>
        <end position="201"/>
    </location>
</feature>
<keyword evidence="8" id="KW-0046">Antibiotic resistance</keyword>
<dbReference type="AlphaFoldDB" id="B5I3M1"/>
<comment type="similarity">
    <text evidence="2 9">Belongs to the ABC-2 integral membrane protein family.</text>
</comment>
<evidence type="ECO:0000256" key="3">
    <source>
        <dbReference type="ARBA" id="ARBA00022448"/>
    </source>
</evidence>
<dbReference type="InterPro" id="IPR000412">
    <property type="entry name" value="ABC_2_transport"/>
</dbReference>
<dbReference type="HOGENOM" id="CLU_092402_0_0_11"/>
<dbReference type="Pfam" id="PF01061">
    <property type="entry name" value="ABC2_membrane"/>
    <property type="match status" value="1"/>
</dbReference>
<feature type="transmembrane region" description="Helical" evidence="9">
    <location>
        <begin position="213"/>
        <end position="235"/>
    </location>
</feature>
<keyword evidence="6 9" id="KW-1133">Transmembrane helix</keyword>
<feature type="transmembrane region" description="Helical" evidence="9">
    <location>
        <begin position="141"/>
        <end position="167"/>
    </location>
</feature>
<dbReference type="PROSITE" id="PS51012">
    <property type="entry name" value="ABC_TM2"/>
    <property type="match status" value="1"/>
</dbReference>
<evidence type="ECO:0000256" key="6">
    <source>
        <dbReference type="ARBA" id="ARBA00022989"/>
    </source>
</evidence>
<evidence type="ECO:0000256" key="1">
    <source>
        <dbReference type="ARBA" id="ARBA00004651"/>
    </source>
</evidence>
<keyword evidence="13" id="KW-1185">Reference proteome</keyword>
<evidence type="ECO:0000256" key="2">
    <source>
        <dbReference type="ARBA" id="ARBA00007783"/>
    </source>
</evidence>
<name>B5I3M1_STRX2</name>
<dbReference type="eggNOG" id="COG0842">
    <property type="taxonomic scope" value="Bacteria"/>
</dbReference>
<gene>
    <name evidence="12" type="ORF">SSEG_09940</name>
</gene>
<dbReference type="GO" id="GO:0140359">
    <property type="term" value="F:ABC-type transporter activity"/>
    <property type="evidence" value="ECO:0007669"/>
    <property type="project" value="InterPro"/>
</dbReference>
<keyword evidence="3 9" id="KW-0813">Transport</keyword>
<organism evidence="12 13">
    <name type="scientific">Streptomyces sviceus (strain ATCC 29083 / DSM 924 / JCM 4929 / NBRC 13980 / NCIMB 11184 / NRRL 5439 / UC 5370)</name>
    <dbReference type="NCBI Taxonomy" id="463191"/>
    <lineage>
        <taxon>Bacteria</taxon>
        <taxon>Bacillati</taxon>
        <taxon>Actinomycetota</taxon>
        <taxon>Actinomycetes</taxon>
        <taxon>Kitasatosporales</taxon>
        <taxon>Streptomycetaceae</taxon>
        <taxon>Streptomyces</taxon>
    </lineage>
</organism>
<dbReference type="InterPro" id="IPR051449">
    <property type="entry name" value="ABC-2_transporter_component"/>
</dbReference>
<keyword evidence="5 9" id="KW-0812">Transmembrane</keyword>
<feature type="region of interest" description="Disordered" evidence="10">
    <location>
        <begin position="1"/>
        <end position="38"/>
    </location>
</feature>
<evidence type="ECO:0000313" key="12">
    <source>
        <dbReference type="EMBL" id="EDY59676.1"/>
    </source>
</evidence>
<dbReference type="PIRSF" id="PIRSF006648">
    <property type="entry name" value="DrrB"/>
    <property type="match status" value="1"/>
</dbReference>
<dbReference type="InterPro" id="IPR047817">
    <property type="entry name" value="ABC2_TM_bact-type"/>
</dbReference>
<dbReference type="GO" id="GO:0043190">
    <property type="term" value="C:ATP-binding cassette (ABC) transporter complex"/>
    <property type="evidence" value="ECO:0007669"/>
    <property type="project" value="InterPro"/>
</dbReference>
<dbReference type="Proteomes" id="UP000002785">
    <property type="component" value="Chromosome"/>
</dbReference>
<dbReference type="InterPro" id="IPR013525">
    <property type="entry name" value="ABC2_TM"/>
</dbReference>
<accession>B5I3M1</accession>
<keyword evidence="4 9" id="KW-1003">Cell membrane</keyword>
<evidence type="ECO:0000259" key="11">
    <source>
        <dbReference type="PROSITE" id="PS51012"/>
    </source>
</evidence>
<dbReference type="GO" id="GO:0046677">
    <property type="term" value="P:response to antibiotic"/>
    <property type="evidence" value="ECO:0007669"/>
    <property type="project" value="UniProtKB-KW"/>
</dbReference>
<sequence>MPGARPICRTAQAPSFATTRPPRRRPTAMATESASPTTVPRWAAAPRRTAVIARHTGILLLREPGTVIAYAVMSILLMIVLRPVYQRLGSPDGPAINQQAAGLAVMFTLLALDMAGQTLLSERTWRTWDRLRTSPAGPAAVLLGKVLPLTVVFALQQAVTFGFAAAAFGFDVAAGSWRLAVMVLAWALCVSCCGLALGAWVRTQGQLAAVSDIGALTVTCLSGCLVPLFVLPHWVSDVAKFSPGYWASRGFQAAVTGDHAVYDKALTITLTVSLLVLAIAAIRAPRAVR</sequence>
<evidence type="ECO:0000256" key="8">
    <source>
        <dbReference type="ARBA" id="ARBA00023251"/>
    </source>
</evidence>
<dbReference type="EMBL" id="CM000951">
    <property type="protein sequence ID" value="EDY59676.1"/>
    <property type="molecule type" value="Genomic_DNA"/>
</dbReference>
<keyword evidence="7 9" id="KW-0472">Membrane</keyword>
<feature type="transmembrane region" description="Helical" evidence="9">
    <location>
        <begin position="67"/>
        <end position="85"/>
    </location>
</feature>
<dbReference type="PANTHER" id="PTHR30294:SF38">
    <property type="entry name" value="TRANSPORT PERMEASE PROTEIN"/>
    <property type="match status" value="1"/>
</dbReference>
<feature type="transmembrane region" description="Helical" evidence="9">
    <location>
        <begin position="265"/>
        <end position="284"/>
    </location>
</feature>
<protein>
    <recommendedName>
        <fullName evidence="9">Transport permease protein</fullName>
    </recommendedName>
</protein>
<evidence type="ECO:0000256" key="9">
    <source>
        <dbReference type="RuleBase" id="RU361157"/>
    </source>
</evidence>
<evidence type="ECO:0000256" key="10">
    <source>
        <dbReference type="SAM" id="MobiDB-lite"/>
    </source>
</evidence>
<comment type="subcellular location">
    <subcellularLocation>
        <location evidence="1 9">Cell membrane</location>
        <topology evidence="1 9">Multi-pass membrane protein</topology>
    </subcellularLocation>
</comment>
<evidence type="ECO:0000256" key="7">
    <source>
        <dbReference type="ARBA" id="ARBA00023136"/>
    </source>
</evidence>